<sequence length="258" mass="28262">MLSLRDQDLDVDAIIVPSMINREDGGPGQRDANYCPFVSASAYLLQAHVDTRTRSGVPIIPLPFNLRSQQERRDQLRGLLAELGIVDADIDAADAAAFAELQAFNAAIRRRGDAILAGLDGSQPAVVLVGRPYNTADRGVCQDLPHTLRKLGILPIPIDFLPTNRVDISPHYPDICSPSGQSVLAAGLIIREHPHLQAIYVTNFCCGPDAFFLGFFRRILGDKPFLELELDEHTADAGLVTRCEAFFDSLRIGHRVLV</sequence>
<feature type="domain" description="DUF2229" evidence="1">
    <location>
        <begin position="10"/>
        <end position="160"/>
    </location>
</feature>
<dbReference type="PANTHER" id="PTHR32329">
    <property type="entry name" value="BIFUNCTIONAL PROTEIN [INCLUDES 2-HYDROXYACYL-COA DEHYDRATASE (N-TER) AND ITS ACTIVATOR DOMAIN (C_TERM)-RELATED"/>
    <property type="match status" value="1"/>
</dbReference>
<dbReference type="HOGENOM" id="CLU_1077063_0_0_0"/>
<accession>E1IFQ5</accession>
<organism evidence="2 3">
    <name type="scientific">Oscillochloris trichoides DG-6</name>
    <dbReference type="NCBI Taxonomy" id="765420"/>
    <lineage>
        <taxon>Bacteria</taxon>
        <taxon>Bacillati</taxon>
        <taxon>Chloroflexota</taxon>
        <taxon>Chloroflexia</taxon>
        <taxon>Chloroflexales</taxon>
        <taxon>Chloroflexineae</taxon>
        <taxon>Oscillochloridaceae</taxon>
        <taxon>Oscillochloris</taxon>
    </lineage>
</organism>
<dbReference type="InterPro" id="IPR018709">
    <property type="entry name" value="CoA_activase_DUF2229"/>
</dbReference>
<proteinExistence type="predicted"/>
<gene>
    <name evidence="2" type="ORF">OSCT_2156</name>
</gene>
<dbReference type="InterPro" id="IPR051805">
    <property type="entry name" value="Dehydratase_Activator_Redct"/>
</dbReference>
<evidence type="ECO:0000259" key="1">
    <source>
        <dbReference type="Pfam" id="PF09989"/>
    </source>
</evidence>
<dbReference type="PANTHER" id="PTHR32329:SF2">
    <property type="entry name" value="BIFUNCTIONAL PROTEIN [INCLUDES 2-HYDROXYACYL-COA DEHYDRATASE (N-TER) AND ITS ACTIVATOR DOMAIN (C_TERM)"/>
    <property type="match status" value="1"/>
</dbReference>
<evidence type="ECO:0000313" key="2">
    <source>
        <dbReference type="EMBL" id="EFO79946.1"/>
    </source>
</evidence>
<reference evidence="2 3" key="1">
    <citation type="journal article" date="2011" name="J. Bacteriol.">
        <title>Draft genome sequence of the anoxygenic filamentous phototrophic bacterium Oscillochloris trichoides subsp. DG-6.</title>
        <authorList>
            <person name="Kuznetsov B.B."/>
            <person name="Ivanovsky R.N."/>
            <person name="Keppen O.I."/>
            <person name="Sukhacheva M.V."/>
            <person name="Bumazhkin B.K."/>
            <person name="Patutina E.O."/>
            <person name="Beletsky A.V."/>
            <person name="Mardanov A.V."/>
            <person name="Baslerov R.V."/>
            <person name="Panteleeva A.N."/>
            <person name="Kolganova T.V."/>
            <person name="Ravin N.V."/>
            <person name="Skryabin K.G."/>
        </authorList>
    </citation>
    <scope>NUCLEOTIDE SEQUENCE [LARGE SCALE GENOMIC DNA]</scope>
    <source>
        <strain evidence="2 3">DG-6</strain>
    </source>
</reference>
<dbReference type="Pfam" id="PF09989">
    <property type="entry name" value="DUF2229"/>
    <property type="match status" value="1"/>
</dbReference>
<evidence type="ECO:0000313" key="3">
    <source>
        <dbReference type="Proteomes" id="UP000054010"/>
    </source>
</evidence>
<dbReference type="OrthoDB" id="9802715at2"/>
<dbReference type="Gene3D" id="3.40.50.11900">
    <property type="match status" value="1"/>
</dbReference>
<protein>
    <recommendedName>
        <fullName evidence="1">DUF2229 domain-containing protein</fullName>
    </recommendedName>
</protein>
<comment type="caution">
    <text evidence="2">The sequence shown here is derived from an EMBL/GenBank/DDBJ whole genome shotgun (WGS) entry which is preliminary data.</text>
</comment>
<dbReference type="AlphaFoldDB" id="E1IFQ5"/>
<dbReference type="STRING" id="765420.OSCT_2156"/>
<keyword evidence="3" id="KW-1185">Reference proteome</keyword>
<dbReference type="EMBL" id="ADVR01000094">
    <property type="protein sequence ID" value="EFO79946.1"/>
    <property type="molecule type" value="Genomic_DNA"/>
</dbReference>
<dbReference type="eggNOG" id="COG3580">
    <property type="taxonomic scope" value="Bacteria"/>
</dbReference>
<dbReference type="Proteomes" id="UP000054010">
    <property type="component" value="Unassembled WGS sequence"/>
</dbReference>
<name>E1IFQ5_9CHLR</name>